<name>A0ABR2H624_9EUKA</name>
<evidence type="ECO:0000313" key="2">
    <source>
        <dbReference type="EMBL" id="KAK8841037.1"/>
    </source>
</evidence>
<sequence>MTKIYSNAPKNGLRCCIGSEVMNRKLIECAAVLRPLDVPSTFWKYGKILSHSAVLCKTKKEHVLVEYSSTNMVHINAIGGFQDKESEIGPYFEYRGFIFHYVSPMQKPNKSITIRDFALKMASYACKKQYDVFTNNCHQARYLTMKHYGMKSHDPYNIKVNILFQGFADYFSEYNTVRVKKNIDFVKESYSKSTSNFFNEDLSKSSMNNISKNNNKNNNKAVVVRCSSTQDISKLCKNEDKSKEQIFSHNIHLDDENSESSSIAFLCKLGKYSGNNSSTLANKRRNSSVHQKQQHIELAKKVTHLKRCNSDTHIPKIKNPYRQIAKKQSDSSSNSLESLYLKSTSDSSSSQYEKLPKKNMFEIDQKNNEKPESSGINKFKYLNAKMDAIHYSASENIPELANAIQQSPVQNKKK</sequence>
<organism evidence="2 3">
    <name type="scientific">Tritrichomonas musculus</name>
    <dbReference type="NCBI Taxonomy" id="1915356"/>
    <lineage>
        <taxon>Eukaryota</taxon>
        <taxon>Metamonada</taxon>
        <taxon>Parabasalia</taxon>
        <taxon>Tritrichomonadida</taxon>
        <taxon>Tritrichomonadidae</taxon>
        <taxon>Tritrichomonas</taxon>
    </lineage>
</organism>
<feature type="region of interest" description="Disordered" evidence="1">
    <location>
        <begin position="310"/>
        <end position="333"/>
    </location>
</feature>
<keyword evidence="3" id="KW-1185">Reference proteome</keyword>
<dbReference type="Proteomes" id="UP001470230">
    <property type="component" value="Unassembled WGS sequence"/>
</dbReference>
<dbReference type="EMBL" id="JAPFFF010000043">
    <property type="protein sequence ID" value="KAK8841037.1"/>
    <property type="molecule type" value="Genomic_DNA"/>
</dbReference>
<proteinExistence type="predicted"/>
<protein>
    <recommendedName>
        <fullName evidence="4">LRAT domain-containing protein</fullName>
    </recommendedName>
</protein>
<reference evidence="2 3" key="1">
    <citation type="submission" date="2024-04" db="EMBL/GenBank/DDBJ databases">
        <title>Tritrichomonas musculus Genome.</title>
        <authorList>
            <person name="Alves-Ferreira E."/>
            <person name="Grigg M."/>
            <person name="Lorenzi H."/>
            <person name="Galac M."/>
        </authorList>
    </citation>
    <scope>NUCLEOTIDE SEQUENCE [LARGE SCALE GENOMIC DNA]</scope>
    <source>
        <strain evidence="2 3">EAF2021</strain>
    </source>
</reference>
<accession>A0ABR2H624</accession>
<gene>
    <name evidence="2" type="ORF">M9Y10_027874</name>
</gene>
<comment type="caution">
    <text evidence="2">The sequence shown here is derived from an EMBL/GenBank/DDBJ whole genome shotgun (WGS) entry which is preliminary data.</text>
</comment>
<evidence type="ECO:0000256" key="1">
    <source>
        <dbReference type="SAM" id="MobiDB-lite"/>
    </source>
</evidence>
<feature type="region of interest" description="Disordered" evidence="1">
    <location>
        <begin position="347"/>
        <end position="377"/>
    </location>
</feature>
<feature type="compositionally biased region" description="Basic and acidic residues" evidence="1">
    <location>
        <begin position="354"/>
        <end position="372"/>
    </location>
</feature>
<evidence type="ECO:0000313" key="3">
    <source>
        <dbReference type="Proteomes" id="UP001470230"/>
    </source>
</evidence>
<evidence type="ECO:0008006" key="4">
    <source>
        <dbReference type="Google" id="ProtNLM"/>
    </source>
</evidence>